<evidence type="ECO:0000313" key="3">
    <source>
        <dbReference type="Proteomes" id="UP000182427"/>
    </source>
</evidence>
<dbReference type="InterPro" id="IPR014710">
    <property type="entry name" value="RmlC-like_jellyroll"/>
</dbReference>
<dbReference type="Pfam" id="PF07883">
    <property type="entry name" value="Cupin_2"/>
    <property type="match status" value="1"/>
</dbReference>
<dbReference type="PANTHER" id="PTHR36440">
    <property type="entry name" value="PUTATIVE (AFU_ORTHOLOGUE AFUA_8G07350)-RELATED"/>
    <property type="match status" value="1"/>
</dbReference>
<reference evidence="2 3" key="1">
    <citation type="submission" date="2016-10" db="EMBL/GenBank/DDBJ databases">
        <authorList>
            <person name="de Groot N.N."/>
        </authorList>
    </citation>
    <scope>NUCLEOTIDE SEQUENCE [LARGE SCALE GENOMIC DNA]</scope>
    <source>
        <strain evidence="2 3">GAS232</strain>
    </source>
</reference>
<feature type="domain" description="Cupin type-2" evidence="1">
    <location>
        <begin position="55"/>
        <end position="112"/>
    </location>
</feature>
<name>A0A1G7FSF1_9BACT</name>
<accession>A0A1G7FSF1</accession>
<protein>
    <submittedName>
        <fullName evidence="2">Cupin domain-containing protein</fullName>
    </submittedName>
</protein>
<dbReference type="InterPro" id="IPR013096">
    <property type="entry name" value="Cupin_2"/>
</dbReference>
<dbReference type="Gene3D" id="2.60.120.10">
    <property type="entry name" value="Jelly Rolls"/>
    <property type="match status" value="1"/>
</dbReference>
<dbReference type="AlphaFoldDB" id="A0A1G7FSF1"/>
<dbReference type="InterPro" id="IPR011051">
    <property type="entry name" value="RmlC_Cupin_sf"/>
</dbReference>
<dbReference type="EMBL" id="LT629690">
    <property type="protein sequence ID" value="SDE78853.1"/>
    <property type="molecule type" value="Genomic_DNA"/>
</dbReference>
<dbReference type="OrthoDB" id="9794183at2"/>
<proteinExistence type="predicted"/>
<dbReference type="RefSeq" id="WP_083343699.1">
    <property type="nucleotide sequence ID" value="NZ_LT629690.1"/>
</dbReference>
<evidence type="ECO:0000259" key="1">
    <source>
        <dbReference type="Pfam" id="PF07883"/>
    </source>
</evidence>
<dbReference type="SUPFAM" id="SSF51182">
    <property type="entry name" value="RmlC-like cupins"/>
    <property type="match status" value="1"/>
</dbReference>
<dbReference type="PANTHER" id="PTHR36440:SF1">
    <property type="entry name" value="PUTATIVE (AFU_ORTHOLOGUE AFUA_8G07350)-RELATED"/>
    <property type="match status" value="1"/>
</dbReference>
<gene>
    <name evidence="2" type="ORF">SAMN05444167_0435</name>
</gene>
<sequence length="160" mass="17737">MTARDCSANFSALKVNQYTMSTAKKQFYVFSELVEVIVSSKETNGTFCVIRQYSNPGGGPPPHIHAKEDEFFTVIDGEFEIFDGANWHPINKGEAAYTLRSNPHTFRNRGSAMGCIQATVIPGGLDEYLEKLSQLSMPPVIEEVVQISDPYGISFLPPQQ</sequence>
<organism evidence="2 3">
    <name type="scientific">Terriglobus roseus</name>
    <dbReference type="NCBI Taxonomy" id="392734"/>
    <lineage>
        <taxon>Bacteria</taxon>
        <taxon>Pseudomonadati</taxon>
        <taxon>Acidobacteriota</taxon>
        <taxon>Terriglobia</taxon>
        <taxon>Terriglobales</taxon>
        <taxon>Acidobacteriaceae</taxon>
        <taxon>Terriglobus</taxon>
    </lineage>
</organism>
<dbReference type="InterPro" id="IPR053146">
    <property type="entry name" value="QDO-like"/>
</dbReference>
<dbReference type="Proteomes" id="UP000182427">
    <property type="component" value="Chromosome I"/>
</dbReference>
<keyword evidence="3" id="KW-1185">Reference proteome</keyword>
<evidence type="ECO:0000313" key="2">
    <source>
        <dbReference type="EMBL" id="SDE78853.1"/>
    </source>
</evidence>